<evidence type="ECO:0000256" key="14">
    <source>
        <dbReference type="SAM" id="Phobius"/>
    </source>
</evidence>
<evidence type="ECO:0000256" key="7">
    <source>
        <dbReference type="ARBA" id="ARBA00022723"/>
    </source>
</evidence>
<keyword evidence="12 14" id="KW-0472">Membrane</keyword>
<evidence type="ECO:0000256" key="2">
    <source>
        <dbReference type="ARBA" id="ARBA00004370"/>
    </source>
</evidence>
<dbReference type="InterPro" id="IPR002401">
    <property type="entry name" value="Cyt_P450_E_grp-I"/>
</dbReference>
<organism evidence="15 16">
    <name type="scientific">Rhodocollybia butyracea</name>
    <dbReference type="NCBI Taxonomy" id="206335"/>
    <lineage>
        <taxon>Eukaryota</taxon>
        <taxon>Fungi</taxon>
        <taxon>Dikarya</taxon>
        <taxon>Basidiomycota</taxon>
        <taxon>Agaricomycotina</taxon>
        <taxon>Agaricomycetes</taxon>
        <taxon>Agaricomycetidae</taxon>
        <taxon>Agaricales</taxon>
        <taxon>Marasmiineae</taxon>
        <taxon>Omphalotaceae</taxon>
        <taxon>Rhodocollybia</taxon>
    </lineage>
</organism>
<evidence type="ECO:0000256" key="1">
    <source>
        <dbReference type="ARBA" id="ARBA00001971"/>
    </source>
</evidence>
<sequence length="565" mass="62743">MTRNEFKLGRVQSPLDENESGTVTVPSLSERFGSTSISLPSLSMINNSYSFPFSVFILGTSYFFWRYIQHKRSAPHKLLMPTSKQTSWIWGNELKIFQREASEIYVEWAASLGLVYRIKAALFQSDIIIVGDNSAAQHIFQNSYTYVKAPAFLRLVERLAGKCLAWAEGEDHKYQRRLLAPAFTSGAVEAMTDDIFSCVEKMSQNLRTLTGPDANVVDMAPVISTCALDIIGRVGFGHDFESTEVKAIRSAWHQHVVMSRTFAGFMAPILISVFPWITKLPLPVFRDSAVRPITYKLAGRLLSENSGNTNVLHGNDILSILVNSRSDSKGDLEAQLTTTELLDNIAFFMMAGHETTAVAVDSLLLELAQNPTIQRKLRHEIRTVASLDYHNIVTLEYLDAVTKEGLRLHPVTAATERIALQDDVIPLKQAILNENGKTVSSLVIKAGQVFRIPWTVLNVNEQVWGSNASQFIPERWIQPGGVPSADKLPHGPWGGVSSFCDGPRTCIGYRLAVLEIKIILAVLMLSFEFECTEAKIVQYLAPTLQPFADGKPVSMPLKVSLVPDL</sequence>
<dbReference type="EMBL" id="JADNRY010000021">
    <property type="protein sequence ID" value="KAF9072869.1"/>
    <property type="molecule type" value="Genomic_DNA"/>
</dbReference>
<keyword evidence="5 13" id="KW-0349">Heme</keyword>
<dbReference type="Gene3D" id="1.10.630.10">
    <property type="entry name" value="Cytochrome P450"/>
    <property type="match status" value="1"/>
</dbReference>
<dbReference type="GO" id="GO:0020037">
    <property type="term" value="F:heme binding"/>
    <property type="evidence" value="ECO:0007669"/>
    <property type="project" value="InterPro"/>
</dbReference>
<dbReference type="InterPro" id="IPR050121">
    <property type="entry name" value="Cytochrome_P450_monoxygenase"/>
</dbReference>
<feature type="transmembrane region" description="Helical" evidence="14">
    <location>
        <begin position="257"/>
        <end position="277"/>
    </location>
</feature>
<dbReference type="PRINTS" id="PR00385">
    <property type="entry name" value="P450"/>
</dbReference>
<evidence type="ECO:0000313" key="15">
    <source>
        <dbReference type="EMBL" id="KAF9072869.1"/>
    </source>
</evidence>
<dbReference type="Proteomes" id="UP000772434">
    <property type="component" value="Unassembled WGS sequence"/>
</dbReference>
<evidence type="ECO:0000256" key="8">
    <source>
        <dbReference type="ARBA" id="ARBA00022989"/>
    </source>
</evidence>
<keyword evidence="6 14" id="KW-0812">Transmembrane</keyword>
<comment type="caution">
    <text evidence="15">The sequence shown here is derived from an EMBL/GenBank/DDBJ whole genome shotgun (WGS) entry which is preliminary data.</text>
</comment>
<dbReference type="PANTHER" id="PTHR24305:SF166">
    <property type="entry name" value="CYTOCHROME P450 12A4, MITOCHONDRIAL-RELATED"/>
    <property type="match status" value="1"/>
</dbReference>
<accession>A0A9P5PUW5</accession>
<dbReference type="GO" id="GO:0016705">
    <property type="term" value="F:oxidoreductase activity, acting on paired donors, with incorporation or reduction of molecular oxygen"/>
    <property type="evidence" value="ECO:0007669"/>
    <property type="project" value="InterPro"/>
</dbReference>
<keyword evidence="9" id="KW-0560">Oxidoreductase</keyword>
<dbReference type="PRINTS" id="PR00463">
    <property type="entry name" value="EP450I"/>
</dbReference>
<proteinExistence type="inferred from homology"/>
<dbReference type="GO" id="GO:0016020">
    <property type="term" value="C:membrane"/>
    <property type="evidence" value="ECO:0007669"/>
    <property type="project" value="UniProtKB-SubCell"/>
</dbReference>
<dbReference type="SUPFAM" id="SSF48264">
    <property type="entry name" value="Cytochrome P450"/>
    <property type="match status" value="1"/>
</dbReference>
<evidence type="ECO:0000256" key="4">
    <source>
        <dbReference type="ARBA" id="ARBA00010617"/>
    </source>
</evidence>
<feature type="transmembrane region" description="Helical" evidence="14">
    <location>
        <begin position="49"/>
        <end position="68"/>
    </location>
</feature>
<evidence type="ECO:0000256" key="12">
    <source>
        <dbReference type="ARBA" id="ARBA00023136"/>
    </source>
</evidence>
<evidence type="ECO:0000256" key="10">
    <source>
        <dbReference type="ARBA" id="ARBA00023004"/>
    </source>
</evidence>
<dbReference type="OrthoDB" id="1470350at2759"/>
<keyword evidence="8 14" id="KW-1133">Transmembrane helix</keyword>
<comment type="cofactor">
    <cofactor evidence="1 13">
        <name>heme</name>
        <dbReference type="ChEBI" id="CHEBI:30413"/>
    </cofactor>
</comment>
<protein>
    <submittedName>
        <fullName evidence="15">Cytochrome P450</fullName>
    </submittedName>
</protein>
<dbReference type="PANTHER" id="PTHR24305">
    <property type="entry name" value="CYTOCHROME P450"/>
    <property type="match status" value="1"/>
</dbReference>
<keyword evidence="11" id="KW-0503">Monooxygenase</keyword>
<evidence type="ECO:0000256" key="13">
    <source>
        <dbReference type="PIRSR" id="PIRSR602401-1"/>
    </source>
</evidence>
<dbReference type="GO" id="GO:0004497">
    <property type="term" value="F:monooxygenase activity"/>
    <property type="evidence" value="ECO:0007669"/>
    <property type="project" value="UniProtKB-KW"/>
</dbReference>
<comment type="subcellular location">
    <subcellularLocation>
        <location evidence="2">Membrane</location>
    </subcellularLocation>
</comment>
<name>A0A9P5PUW5_9AGAR</name>
<dbReference type="AlphaFoldDB" id="A0A9P5PUW5"/>
<dbReference type="InterPro" id="IPR036396">
    <property type="entry name" value="Cyt_P450_sf"/>
</dbReference>
<dbReference type="Pfam" id="PF00067">
    <property type="entry name" value="p450"/>
    <property type="match status" value="1"/>
</dbReference>
<gene>
    <name evidence="15" type="ORF">BDP27DRAFT_1319543</name>
</gene>
<reference evidence="15" key="1">
    <citation type="submission" date="2020-11" db="EMBL/GenBank/DDBJ databases">
        <authorList>
            <consortium name="DOE Joint Genome Institute"/>
            <person name="Ahrendt S."/>
            <person name="Riley R."/>
            <person name="Andreopoulos W."/>
            <person name="Labutti K."/>
            <person name="Pangilinan J."/>
            <person name="Ruiz-Duenas F.J."/>
            <person name="Barrasa J.M."/>
            <person name="Sanchez-Garcia M."/>
            <person name="Camarero S."/>
            <person name="Miyauchi S."/>
            <person name="Serrano A."/>
            <person name="Linde D."/>
            <person name="Babiker R."/>
            <person name="Drula E."/>
            <person name="Ayuso-Fernandez I."/>
            <person name="Pacheco R."/>
            <person name="Padilla G."/>
            <person name="Ferreira P."/>
            <person name="Barriuso J."/>
            <person name="Kellner H."/>
            <person name="Castanera R."/>
            <person name="Alfaro M."/>
            <person name="Ramirez L."/>
            <person name="Pisabarro A.G."/>
            <person name="Kuo A."/>
            <person name="Tritt A."/>
            <person name="Lipzen A."/>
            <person name="He G."/>
            <person name="Yan M."/>
            <person name="Ng V."/>
            <person name="Cullen D."/>
            <person name="Martin F."/>
            <person name="Rosso M.-N."/>
            <person name="Henrissat B."/>
            <person name="Hibbett D."/>
            <person name="Martinez A.T."/>
            <person name="Grigoriev I.V."/>
        </authorList>
    </citation>
    <scope>NUCLEOTIDE SEQUENCE</scope>
    <source>
        <strain evidence="15">AH 40177</strain>
    </source>
</reference>
<keyword evidence="10 13" id="KW-0408">Iron</keyword>
<keyword evidence="16" id="KW-1185">Reference proteome</keyword>
<evidence type="ECO:0000256" key="11">
    <source>
        <dbReference type="ARBA" id="ARBA00023033"/>
    </source>
</evidence>
<evidence type="ECO:0000256" key="6">
    <source>
        <dbReference type="ARBA" id="ARBA00022692"/>
    </source>
</evidence>
<evidence type="ECO:0000256" key="9">
    <source>
        <dbReference type="ARBA" id="ARBA00023002"/>
    </source>
</evidence>
<evidence type="ECO:0000256" key="5">
    <source>
        <dbReference type="ARBA" id="ARBA00022617"/>
    </source>
</evidence>
<evidence type="ECO:0000256" key="3">
    <source>
        <dbReference type="ARBA" id="ARBA00004721"/>
    </source>
</evidence>
<dbReference type="InterPro" id="IPR001128">
    <property type="entry name" value="Cyt_P450"/>
</dbReference>
<evidence type="ECO:0000313" key="16">
    <source>
        <dbReference type="Proteomes" id="UP000772434"/>
    </source>
</evidence>
<comment type="similarity">
    <text evidence="4">Belongs to the cytochrome P450 family.</text>
</comment>
<feature type="binding site" description="axial binding residue" evidence="13">
    <location>
        <position position="506"/>
    </location>
    <ligand>
        <name>heme</name>
        <dbReference type="ChEBI" id="CHEBI:30413"/>
    </ligand>
    <ligandPart>
        <name>Fe</name>
        <dbReference type="ChEBI" id="CHEBI:18248"/>
    </ligandPart>
</feature>
<dbReference type="GO" id="GO:0005506">
    <property type="term" value="F:iron ion binding"/>
    <property type="evidence" value="ECO:0007669"/>
    <property type="project" value="InterPro"/>
</dbReference>
<keyword evidence="7 13" id="KW-0479">Metal-binding</keyword>
<comment type="pathway">
    <text evidence="3">Secondary metabolite biosynthesis; terpenoid biosynthesis.</text>
</comment>